<dbReference type="GO" id="GO:0016740">
    <property type="term" value="F:transferase activity"/>
    <property type="evidence" value="ECO:0007669"/>
    <property type="project" value="UniProtKB-KW"/>
</dbReference>
<dbReference type="Proteomes" id="UP000077245">
    <property type="component" value="Unassembled WGS sequence"/>
</dbReference>
<protein>
    <submittedName>
        <fullName evidence="3">Queuine tRNA-ribosyltransferase</fullName>
    </submittedName>
</protein>
<dbReference type="EMBL" id="LWMV01000125">
    <property type="protein sequence ID" value="KZX14040.1"/>
    <property type="molecule type" value="Genomic_DNA"/>
</dbReference>
<dbReference type="InterPro" id="IPR050076">
    <property type="entry name" value="ArchSynthase1/Queuine_TRR"/>
</dbReference>
<feature type="domain" description="tRNA-guanine(15) transglycosylase-like" evidence="2">
    <location>
        <begin position="40"/>
        <end position="181"/>
    </location>
</feature>
<organism evidence="3 4">
    <name type="scientific">Methanobrevibacter curvatus</name>
    <dbReference type="NCBI Taxonomy" id="49547"/>
    <lineage>
        <taxon>Archaea</taxon>
        <taxon>Methanobacteriati</taxon>
        <taxon>Methanobacteriota</taxon>
        <taxon>Methanomada group</taxon>
        <taxon>Methanobacteria</taxon>
        <taxon>Methanobacteriales</taxon>
        <taxon>Methanobacteriaceae</taxon>
        <taxon>Methanobrevibacter</taxon>
    </lineage>
</organism>
<dbReference type="GO" id="GO:0005737">
    <property type="term" value="C:cytoplasm"/>
    <property type="evidence" value="ECO:0007669"/>
    <property type="project" value="TreeGrafter"/>
</dbReference>
<dbReference type="PANTHER" id="PTHR46499:SF2">
    <property type="entry name" value="ARCHAEOSINE SYNTHASE"/>
    <property type="match status" value="1"/>
</dbReference>
<dbReference type="PANTHER" id="PTHR46499">
    <property type="entry name" value="QUEUINE TRNA-RIBOSYLTRANSFERASE"/>
    <property type="match status" value="1"/>
</dbReference>
<proteinExistence type="predicted"/>
<evidence type="ECO:0000259" key="2">
    <source>
        <dbReference type="Pfam" id="PF01702"/>
    </source>
</evidence>
<keyword evidence="3" id="KW-0808">Transferase</keyword>
<dbReference type="PATRIC" id="fig|49547.3.peg.692"/>
<accession>A0A166C1R8</accession>
<dbReference type="InterPro" id="IPR002616">
    <property type="entry name" value="tRNA_ribo_trans-like"/>
</dbReference>
<keyword evidence="4" id="KW-1185">Reference proteome</keyword>
<dbReference type="AlphaFoldDB" id="A0A166C1R8"/>
<comment type="caution">
    <text evidence="3">The sequence shown here is derived from an EMBL/GenBank/DDBJ whole genome shotgun (WGS) entry which is preliminary data.</text>
</comment>
<dbReference type="RefSeq" id="WP_067090152.1">
    <property type="nucleotide sequence ID" value="NZ_LWMV01000125.1"/>
</dbReference>
<dbReference type="InterPro" id="IPR036511">
    <property type="entry name" value="TGT-like_sf"/>
</dbReference>
<sequence length="250" mass="28930">MELEIKMHDGPGRYGKLNGEETPFLLNDKESNIIKNQGSAYDIQKEIAQWSVKLTNQYAKEAIENNEKNSQTAIVVVQGSKYLDLRIKAIKELENMGYRSFLIANGDDLILHPRDLVDMIVNLRENINPNSSLMFSFAEASFMPVLSYMGIDGFLTGSDNYYSYLNVLMTPTKNYNLNQYKLLELKRKELEIKNKNTLDFVVKEIKEHIKNGTLRNLVEERSMTSPQNTTALRLLDSNYQEYLQKYTQIY</sequence>
<dbReference type="OrthoDB" id="115061at2157"/>
<dbReference type="SUPFAM" id="SSF51713">
    <property type="entry name" value="tRNA-guanine transglycosylase"/>
    <property type="match status" value="1"/>
</dbReference>
<evidence type="ECO:0000256" key="1">
    <source>
        <dbReference type="ARBA" id="ARBA00022694"/>
    </source>
</evidence>
<gene>
    <name evidence="3" type="ORF">MBCUR_06580</name>
</gene>
<evidence type="ECO:0000313" key="4">
    <source>
        <dbReference type="Proteomes" id="UP000077245"/>
    </source>
</evidence>
<keyword evidence="1" id="KW-0819">tRNA processing</keyword>
<dbReference type="GO" id="GO:0002099">
    <property type="term" value="P:tRNA wobble guanine modification"/>
    <property type="evidence" value="ECO:0007669"/>
    <property type="project" value="TreeGrafter"/>
</dbReference>
<dbReference type="Gene3D" id="3.20.20.105">
    <property type="entry name" value="Queuine tRNA-ribosyltransferase-like"/>
    <property type="match status" value="1"/>
</dbReference>
<evidence type="ECO:0000313" key="3">
    <source>
        <dbReference type="EMBL" id="KZX14040.1"/>
    </source>
</evidence>
<name>A0A166C1R8_9EURY</name>
<dbReference type="Pfam" id="PF01702">
    <property type="entry name" value="TGT"/>
    <property type="match status" value="1"/>
</dbReference>
<reference evidence="3 4" key="1">
    <citation type="submission" date="2016-04" db="EMBL/GenBank/DDBJ databases">
        <title>Genome sequence of Methanobrevibacter curvatus DSM 11111.</title>
        <authorList>
            <person name="Poehlein A."/>
            <person name="Seedorf H."/>
            <person name="Daniel R."/>
        </authorList>
    </citation>
    <scope>NUCLEOTIDE SEQUENCE [LARGE SCALE GENOMIC DNA]</scope>
    <source>
        <strain evidence="3 4">DSM 11111</strain>
    </source>
</reference>
<dbReference type="STRING" id="49547.MBCUR_06580"/>